<comment type="similarity">
    <text evidence="1">Belongs to the glycosyl hydrolase 16 family.</text>
</comment>
<dbReference type="PROSITE" id="PS51762">
    <property type="entry name" value="GH16_2"/>
    <property type="match status" value="1"/>
</dbReference>
<gene>
    <name evidence="3" type="ORF">GGR21_001250</name>
</gene>
<evidence type="ECO:0000256" key="1">
    <source>
        <dbReference type="ARBA" id="ARBA00006865"/>
    </source>
</evidence>
<dbReference type="InterPro" id="IPR013320">
    <property type="entry name" value="ConA-like_dom_sf"/>
</dbReference>
<dbReference type="CDD" id="cd08023">
    <property type="entry name" value="GH16_laminarinase_like"/>
    <property type="match status" value="1"/>
</dbReference>
<dbReference type="Pfam" id="PF00722">
    <property type="entry name" value="Glyco_hydro_16"/>
    <property type="match status" value="1"/>
</dbReference>
<dbReference type="AlphaFoldDB" id="A0A840CJL3"/>
<dbReference type="PANTHER" id="PTHR10963">
    <property type="entry name" value="GLYCOSYL HYDROLASE-RELATED"/>
    <property type="match status" value="1"/>
</dbReference>
<dbReference type="RefSeq" id="WP_183306288.1">
    <property type="nucleotide sequence ID" value="NZ_JACIEP010000003.1"/>
</dbReference>
<dbReference type="Proteomes" id="UP000555103">
    <property type="component" value="Unassembled WGS sequence"/>
</dbReference>
<dbReference type="InterPro" id="IPR050546">
    <property type="entry name" value="Glycosyl_Hydrlase_16"/>
</dbReference>
<organism evidence="3 4">
    <name type="scientific">Dysgonomonas hofstadii</name>
    <dbReference type="NCBI Taxonomy" id="637886"/>
    <lineage>
        <taxon>Bacteria</taxon>
        <taxon>Pseudomonadati</taxon>
        <taxon>Bacteroidota</taxon>
        <taxon>Bacteroidia</taxon>
        <taxon>Bacteroidales</taxon>
        <taxon>Dysgonomonadaceae</taxon>
        <taxon>Dysgonomonas</taxon>
    </lineage>
</organism>
<dbReference type="Gene3D" id="2.60.120.200">
    <property type="match status" value="1"/>
</dbReference>
<dbReference type="InterPro" id="IPR000757">
    <property type="entry name" value="Beta-glucanase-like"/>
</dbReference>
<evidence type="ECO:0000259" key="2">
    <source>
        <dbReference type="PROSITE" id="PS51762"/>
    </source>
</evidence>
<keyword evidence="4" id="KW-1185">Reference proteome</keyword>
<sequence>MKQIQSLLHSLIIVVLVSSCVNNSTSQEESTDIADNTVVAIPQGYSKIVFQDEFNDKGLVDAAKWGYEEGYLRNGEKQYYTKGRLENCRVENGVLYITALNDSALIDGAIRPVTSASITTKGKAEWKYCRIDVRAKLPVCLGTWPAIWMMPAESSYGRWPDSGEIDIMEHVGYEPESVHYAIHMKSNNHMKGNGFTSKVFSPTPNDFHIYSIEWHEDRLEWYLDGRKRFVINKPTESNWENWPYDQPFYLILNFAFGGGWGGQKGIDMEGMPLEYVIDYVRVFQ</sequence>
<dbReference type="PANTHER" id="PTHR10963:SF55">
    <property type="entry name" value="GLYCOSIDE HYDROLASE FAMILY 16 PROTEIN"/>
    <property type="match status" value="1"/>
</dbReference>
<dbReference type="SUPFAM" id="SSF49899">
    <property type="entry name" value="Concanavalin A-like lectins/glucanases"/>
    <property type="match status" value="1"/>
</dbReference>
<comment type="caution">
    <text evidence="3">The sequence shown here is derived from an EMBL/GenBank/DDBJ whole genome shotgun (WGS) entry which is preliminary data.</text>
</comment>
<dbReference type="GO" id="GO:0005975">
    <property type="term" value="P:carbohydrate metabolic process"/>
    <property type="evidence" value="ECO:0007669"/>
    <property type="project" value="InterPro"/>
</dbReference>
<feature type="domain" description="GH16" evidence="2">
    <location>
        <begin position="34"/>
        <end position="284"/>
    </location>
</feature>
<name>A0A840CJL3_9BACT</name>
<dbReference type="EMBL" id="JACIEP010000003">
    <property type="protein sequence ID" value="MBB4035361.1"/>
    <property type="molecule type" value="Genomic_DNA"/>
</dbReference>
<evidence type="ECO:0000313" key="3">
    <source>
        <dbReference type="EMBL" id="MBB4035361.1"/>
    </source>
</evidence>
<dbReference type="PROSITE" id="PS51257">
    <property type="entry name" value="PROKAR_LIPOPROTEIN"/>
    <property type="match status" value="1"/>
</dbReference>
<evidence type="ECO:0000313" key="4">
    <source>
        <dbReference type="Proteomes" id="UP000555103"/>
    </source>
</evidence>
<protein>
    <submittedName>
        <fullName evidence="3">Beta-glucanase (GH16 family)</fullName>
    </submittedName>
</protein>
<dbReference type="GO" id="GO:0004553">
    <property type="term" value="F:hydrolase activity, hydrolyzing O-glycosyl compounds"/>
    <property type="evidence" value="ECO:0007669"/>
    <property type="project" value="InterPro"/>
</dbReference>
<proteinExistence type="inferred from homology"/>
<reference evidence="3 4" key="1">
    <citation type="submission" date="2020-08" db="EMBL/GenBank/DDBJ databases">
        <title>Genomic Encyclopedia of Type Strains, Phase IV (KMG-IV): sequencing the most valuable type-strain genomes for metagenomic binning, comparative biology and taxonomic classification.</title>
        <authorList>
            <person name="Goeker M."/>
        </authorList>
    </citation>
    <scope>NUCLEOTIDE SEQUENCE [LARGE SCALE GENOMIC DNA]</scope>
    <source>
        <strain evidence="3 4">DSM 104969</strain>
    </source>
</reference>
<accession>A0A840CJL3</accession>